<feature type="transmembrane region" description="Helical" evidence="1">
    <location>
        <begin position="39"/>
        <end position="58"/>
    </location>
</feature>
<keyword evidence="1" id="KW-0812">Transmembrane</keyword>
<gene>
    <name evidence="2" type="ORF">VB798_03425</name>
</gene>
<sequence>MKKLLQILQVGIALLLILALFFWAGLYGTGHKIPVETDIMALKYISVLTLLYIILKYIRRRINR</sequence>
<keyword evidence="1" id="KW-1133">Transmembrane helix</keyword>
<proteinExistence type="predicted"/>
<comment type="caution">
    <text evidence="2">The sequence shown here is derived from an EMBL/GenBank/DDBJ whole genome shotgun (WGS) entry which is preliminary data.</text>
</comment>
<keyword evidence="1" id="KW-0472">Membrane</keyword>
<evidence type="ECO:0000313" key="3">
    <source>
        <dbReference type="Proteomes" id="UP001302222"/>
    </source>
</evidence>
<protein>
    <submittedName>
        <fullName evidence="2">Uncharacterized protein</fullName>
    </submittedName>
</protein>
<feature type="transmembrane region" description="Helical" evidence="1">
    <location>
        <begin position="7"/>
        <end position="27"/>
    </location>
</feature>
<evidence type="ECO:0000256" key="1">
    <source>
        <dbReference type="SAM" id="Phobius"/>
    </source>
</evidence>
<dbReference type="Proteomes" id="UP001302222">
    <property type="component" value="Unassembled WGS sequence"/>
</dbReference>
<evidence type="ECO:0000313" key="2">
    <source>
        <dbReference type="EMBL" id="MEA5425605.1"/>
    </source>
</evidence>
<accession>A0ABU5SEA4</accession>
<name>A0ABU5SEA4_9BACT</name>
<keyword evidence="3" id="KW-1185">Reference proteome</keyword>
<dbReference type="RefSeq" id="WP_323255998.1">
    <property type="nucleotide sequence ID" value="NZ_JAYGIM010000003.1"/>
</dbReference>
<organism evidence="2 3">
    <name type="scientific">Arcicella lustrica</name>
    <dbReference type="NCBI Taxonomy" id="2984196"/>
    <lineage>
        <taxon>Bacteria</taxon>
        <taxon>Pseudomonadati</taxon>
        <taxon>Bacteroidota</taxon>
        <taxon>Cytophagia</taxon>
        <taxon>Cytophagales</taxon>
        <taxon>Flectobacillaceae</taxon>
        <taxon>Arcicella</taxon>
    </lineage>
</organism>
<dbReference type="EMBL" id="JAYGIM010000003">
    <property type="protein sequence ID" value="MEA5425605.1"/>
    <property type="molecule type" value="Genomic_DNA"/>
</dbReference>
<reference evidence="2 3" key="1">
    <citation type="submission" date="2023-12" db="EMBL/GenBank/DDBJ databases">
        <title>Novel species of the genus Arcicella isolated from rivers.</title>
        <authorList>
            <person name="Lu H."/>
        </authorList>
    </citation>
    <scope>NUCLEOTIDE SEQUENCE [LARGE SCALE GENOMIC DNA]</scope>
    <source>
        <strain evidence="2 3">DC25W</strain>
    </source>
</reference>